<feature type="domain" description="DUF7083" evidence="6">
    <location>
        <begin position="44"/>
        <end position="114"/>
    </location>
</feature>
<accession>A0A183CEB5</accession>
<dbReference type="GO" id="GO:0004519">
    <property type="term" value="F:endonuclease activity"/>
    <property type="evidence" value="ECO:0007669"/>
    <property type="project" value="UniProtKB-KW"/>
</dbReference>
<dbReference type="GO" id="GO:0016779">
    <property type="term" value="F:nucleotidyltransferase activity"/>
    <property type="evidence" value="ECO:0007669"/>
    <property type="project" value="UniProtKB-KW"/>
</dbReference>
<dbReference type="Pfam" id="PF23309">
    <property type="entry name" value="DUF7083"/>
    <property type="match status" value="1"/>
</dbReference>
<evidence type="ECO:0000256" key="2">
    <source>
        <dbReference type="ARBA" id="ARBA00022695"/>
    </source>
</evidence>
<keyword evidence="2" id="KW-0548">Nucleotidyltransferase</keyword>
<proteinExistence type="predicted"/>
<evidence type="ECO:0000313" key="8">
    <source>
        <dbReference type="WBParaSite" id="GPLIN_001121900"/>
    </source>
</evidence>
<feature type="region of interest" description="Disordered" evidence="5">
    <location>
        <begin position="177"/>
        <end position="206"/>
    </location>
</feature>
<keyword evidence="7" id="KW-1185">Reference proteome</keyword>
<reference evidence="7" key="2">
    <citation type="submission" date="2014-05" db="EMBL/GenBank/DDBJ databases">
        <title>The genome and life-stage specific transcriptomes of Globodera pallida elucidate key aspects of plant parasitism by a cyst nematode.</title>
        <authorList>
            <person name="Cotton J.A."/>
            <person name="Lilley C.J."/>
            <person name="Jones L.M."/>
            <person name="Kikuchi T."/>
            <person name="Reid A.J."/>
            <person name="Thorpe P."/>
            <person name="Tsai I.J."/>
            <person name="Beasley H."/>
            <person name="Blok V."/>
            <person name="Cock P.J.A."/>
            <person name="Van den Akker S.E."/>
            <person name="Holroyd N."/>
            <person name="Hunt M."/>
            <person name="Mantelin S."/>
            <person name="Naghra H."/>
            <person name="Pain A."/>
            <person name="Palomares-Rius J.E."/>
            <person name="Zarowiecki M."/>
            <person name="Berriman M."/>
            <person name="Jones J.T."/>
            <person name="Urwin P.E."/>
        </authorList>
    </citation>
    <scope>NUCLEOTIDE SEQUENCE [LARGE SCALE GENOMIC DNA]</scope>
    <source>
        <strain evidence="7">Lindley</strain>
    </source>
</reference>
<dbReference type="PANTHER" id="PTHR37984">
    <property type="entry name" value="PROTEIN CBG26694"/>
    <property type="match status" value="1"/>
</dbReference>
<evidence type="ECO:0000256" key="4">
    <source>
        <dbReference type="ARBA" id="ARBA00022759"/>
    </source>
</evidence>
<keyword evidence="3" id="KW-0540">Nuclease</keyword>
<feature type="compositionally biased region" description="Polar residues" evidence="5">
    <location>
        <begin position="220"/>
        <end position="235"/>
    </location>
</feature>
<name>A0A183CEB5_GLOPA</name>
<evidence type="ECO:0000313" key="7">
    <source>
        <dbReference type="Proteomes" id="UP000050741"/>
    </source>
</evidence>
<dbReference type="AlphaFoldDB" id="A0A183CEB5"/>
<dbReference type="Gene3D" id="2.40.70.10">
    <property type="entry name" value="Acid Proteases"/>
    <property type="match status" value="1"/>
</dbReference>
<dbReference type="InterPro" id="IPR021109">
    <property type="entry name" value="Peptidase_aspartic_dom_sf"/>
</dbReference>
<evidence type="ECO:0000256" key="3">
    <source>
        <dbReference type="ARBA" id="ARBA00022722"/>
    </source>
</evidence>
<dbReference type="PANTHER" id="PTHR37984:SF5">
    <property type="entry name" value="PROTEIN NYNRIN-LIKE"/>
    <property type="match status" value="1"/>
</dbReference>
<dbReference type="InterPro" id="IPR050951">
    <property type="entry name" value="Retrovirus_Pol_polyprotein"/>
</dbReference>
<evidence type="ECO:0000256" key="1">
    <source>
        <dbReference type="ARBA" id="ARBA00022679"/>
    </source>
</evidence>
<dbReference type="SUPFAM" id="SSF50630">
    <property type="entry name" value="Acid proteases"/>
    <property type="match status" value="1"/>
</dbReference>
<evidence type="ECO:0000259" key="6">
    <source>
        <dbReference type="Pfam" id="PF23309"/>
    </source>
</evidence>
<feature type="region of interest" description="Disordered" evidence="5">
    <location>
        <begin position="220"/>
        <end position="244"/>
    </location>
</feature>
<organism evidence="7 8">
    <name type="scientific">Globodera pallida</name>
    <name type="common">Potato cyst nematode worm</name>
    <name type="synonym">Heterodera pallida</name>
    <dbReference type="NCBI Taxonomy" id="36090"/>
    <lineage>
        <taxon>Eukaryota</taxon>
        <taxon>Metazoa</taxon>
        <taxon>Ecdysozoa</taxon>
        <taxon>Nematoda</taxon>
        <taxon>Chromadorea</taxon>
        <taxon>Rhabditida</taxon>
        <taxon>Tylenchina</taxon>
        <taxon>Tylenchomorpha</taxon>
        <taxon>Tylenchoidea</taxon>
        <taxon>Heteroderidae</taxon>
        <taxon>Heteroderinae</taxon>
        <taxon>Globodera</taxon>
    </lineage>
</organism>
<evidence type="ECO:0000256" key="5">
    <source>
        <dbReference type="SAM" id="MobiDB-lite"/>
    </source>
</evidence>
<keyword evidence="4" id="KW-0255">Endonuclease</keyword>
<reference evidence="7" key="1">
    <citation type="submission" date="2013-12" db="EMBL/GenBank/DDBJ databases">
        <authorList>
            <person name="Aslett M."/>
        </authorList>
    </citation>
    <scope>NUCLEOTIDE SEQUENCE [LARGE SCALE GENOMIC DNA]</scope>
    <source>
        <strain evidence="7">Lindley</strain>
    </source>
</reference>
<keyword evidence="1" id="KW-0808">Transferase</keyword>
<reference evidence="8" key="3">
    <citation type="submission" date="2016-06" db="UniProtKB">
        <authorList>
            <consortium name="WormBaseParasite"/>
        </authorList>
    </citation>
    <scope>IDENTIFICATION</scope>
</reference>
<dbReference type="Proteomes" id="UP000050741">
    <property type="component" value="Unassembled WGS sequence"/>
</dbReference>
<dbReference type="InterPro" id="IPR055510">
    <property type="entry name" value="DUF7083"/>
</dbReference>
<keyword evidence="4" id="KW-0378">Hydrolase</keyword>
<protein>
    <submittedName>
        <fullName evidence="8">Peptidase A2 domain-containing protein</fullName>
    </submittedName>
</protein>
<sequence length="392" mass="43409">MTQPNIDQLIKLLTQQQQQMDQQQKLAAITVPALPDVSLFEPSDEKSRVTEWLDRFKFALDCAAPAATDPTKVKCLMNKMSELAFSEYSRSVLPAVVTDFDFATTIQKLEKLFAKPQSIFIDSDAALRQRILVKLAADGTNVRYDGVVEDLINYQSTISEARALEVPNFSRNVNVVQQKRDRTPQPPIIRPKKAGEPPQSTRNVGGVEVNTGLTIVRTKQQNAVSASSPGTSIHNATACKHGENKGTQSRVISVEILLNQKPVHVYLDTGSDANVIDERTYTKIGRPSITKCTEQEFYVAKSGSLNLLSCEAMVQIKGTTGHIEDLKKAFPDVFGSGLGLCTKERAHLTLKDDARPVYRKARPVPYSSREIVERELDRLTAPPDCVSIIQLD</sequence>
<dbReference type="WBParaSite" id="GPLIN_001121900">
    <property type="protein sequence ID" value="GPLIN_001121900"/>
    <property type="gene ID" value="GPLIN_001121900"/>
</dbReference>